<sequence length="54" mass="5938">MVKMITNFNKEDCKHFKWTFSRACCGRGTTKAGACAVPLDNEGMVLVVPNKVCS</sequence>
<name>A0A0F9HQJ9_9ZZZZ</name>
<reference evidence="1" key="1">
    <citation type="journal article" date="2015" name="Nature">
        <title>Complex archaea that bridge the gap between prokaryotes and eukaryotes.</title>
        <authorList>
            <person name="Spang A."/>
            <person name="Saw J.H."/>
            <person name="Jorgensen S.L."/>
            <person name="Zaremba-Niedzwiedzka K."/>
            <person name="Martijn J."/>
            <person name="Lind A.E."/>
            <person name="van Eijk R."/>
            <person name="Schleper C."/>
            <person name="Guy L."/>
            <person name="Ettema T.J."/>
        </authorList>
    </citation>
    <scope>NUCLEOTIDE SEQUENCE</scope>
</reference>
<dbReference type="AlphaFoldDB" id="A0A0F9HQJ9"/>
<feature type="non-terminal residue" evidence="1">
    <location>
        <position position="54"/>
    </location>
</feature>
<organism evidence="1">
    <name type="scientific">marine sediment metagenome</name>
    <dbReference type="NCBI Taxonomy" id="412755"/>
    <lineage>
        <taxon>unclassified sequences</taxon>
        <taxon>metagenomes</taxon>
        <taxon>ecological metagenomes</taxon>
    </lineage>
</organism>
<accession>A0A0F9HQJ9</accession>
<evidence type="ECO:0000313" key="1">
    <source>
        <dbReference type="EMBL" id="KKM17621.1"/>
    </source>
</evidence>
<dbReference type="EMBL" id="LAZR01014409">
    <property type="protein sequence ID" value="KKM17621.1"/>
    <property type="molecule type" value="Genomic_DNA"/>
</dbReference>
<comment type="caution">
    <text evidence="1">The sequence shown here is derived from an EMBL/GenBank/DDBJ whole genome shotgun (WGS) entry which is preliminary data.</text>
</comment>
<proteinExistence type="predicted"/>
<protein>
    <submittedName>
        <fullName evidence="1">Uncharacterized protein</fullName>
    </submittedName>
</protein>
<gene>
    <name evidence="1" type="ORF">LCGC14_1673870</name>
</gene>